<sequence>MGRAAVLLLGLALCGGAAAQDENMQQVQVDGIKNPEMKSYRAVWAGLDMFERQHELAPAAPQLRFRMRTNPAGGTCIGICESSRSLAVEEQDLSLRIAGNEASIAVPISPDGLFTVPRNRAAYNENADLILNRKKGTYKFSAEVRTPDLPENVRRLGDLRLECKVQMAIIKEELPFWAVAMLNSILLTTDWCMKGELKGNYIKFGFDSLMPIATATMTSGERSQKLEAKNRRFQVPLGDRSWPDDALIQLDYAQE</sequence>
<proteinExistence type="predicted"/>
<keyword evidence="3" id="KW-1185">Reference proteome</keyword>
<dbReference type="OrthoDB" id="8756031at2"/>
<evidence type="ECO:0000256" key="1">
    <source>
        <dbReference type="SAM" id="SignalP"/>
    </source>
</evidence>
<protein>
    <submittedName>
        <fullName evidence="2">Uncharacterized protein</fullName>
    </submittedName>
</protein>
<evidence type="ECO:0000313" key="2">
    <source>
        <dbReference type="EMBL" id="TFW32352.1"/>
    </source>
</evidence>
<evidence type="ECO:0000313" key="3">
    <source>
        <dbReference type="Proteomes" id="UP000297258"/>
    </source>
</evidence>
<feature type="signal peptide" evidence="1">
    <location>
        <begin position="1"/>
        <end position="19"/>
    </location>
</feature>
<dbReference type="RefSeq" id="WP_135189683.1">
    <property type="nucleotide sequence ID" value="NZ_SPUM01000061.1"/>
</dbReference>
<accession>A0A4Y9T031</accession>
<dbReference type="Proteomes" id="UP000297258">
    <property type="component" value="Unassembled WGS sequence"/>
</dbReference>
<organism evidence="2 3">
    <name type="scientific">Massilia horti</name>
    <dbReference type="NCBI Taxonomy" id="2562153"/>
    <lineage>
        <taxon>Bacteria</taxon>
        <taxon>Pseudomonadati</taxon>
        <taxon>Pseudomonadota</taxon>
        <taxon>Betaproteobacteria</taxon>
        <taxon>Burkholderiales</taxon>
        <taxon>Oxalobacteraceae</taxon>
        <taxon>Telluria group</taxon>
        <taxon>Massilia</taxon>
    </lineage>
</organism>
<feature type="chain" id="PRO_5021186887" evidence="1">
    <location>
        <begin position="20"/>
        <end position="255"/>
    </location>
</feature>
<reference evidence="2 3" key="1">
    <citation type="submission" date="2019-03" db="EMBL/GenBank/DDBJ databases">
        <title>Draft genome of Massilia hortus sp. nov., a novel bacterial species of the Oxalobacteraceae family.</title>
        <authorList>
            <person name="Peta V."/>
            <person name="Raths R."/>
            <person name="Bucking H."/>
        </authorList>
    </citation>
    <scope>NUCLEOTIDE SEQUENCE [LARGE SCALE GENOMIC DNA]</scope>
    <source>
        <strain evidence="2 3">ONC3</strain>
    </source>
</reference>
<comment type="caution">
    <text evidence="2">The sequence shown here is derived from an EMBL/GenBank/DDBJ whole genome shotgun (WGS) entry which is preliminary data.</text>
</comment>
<name>A0A4Y9T031_9BURK</name>
<dbReference type="AlphaFoldDB" id="A0A4Y9T031"/>
<gene>
    <name evidence="2" type="ORF">E4O92_10320</name>
</gene>
<keyword evidence="1" id="KW-0732">Signal</keyword>
<dbReference type="EMBL" id="SPUM01000061">
    <property type="protein sequence ID" value="TFW32352.1"/>
    <property type="molecule type" value="Genomic_DNA"/>
</dbReference>